<dbReference type="RefSeq" id="XP_022153677.1">
    <property type="nucleotide sequence ID" value="XM_022297985.1"/>
</dbReference>
<evidence type="ECO:0000256" key="4">
    <source>
        <dbReference type="RuleBase" id="RU003718"/>
    </source>
</evidence>
<comment type="similarity">
    <text evidence="2 4">Belongs to the UDP-glycosyltransferase family.</text>
</comment>
<keyword evidence="4" id="KW-0328">Glycosyltransferase</keyword>
<dbReference type="GO" id="GO:0035251">
    <property type="term" value="F:UDP-glucosyltransferase activity"/>
    <property type="evidence" value="ECO:0007669"/>
    <property type="project" value="InterPro"/>
</dbReference>
<comment type="pathway">
    <text evidence="1">Secondary metabolite biosynthesis; terpenoid biosynthesis.</text>
</comment>
<dbReference type="EC" id="2.4.1.-" evidence="5"/>
<dbReference type="KEGG" id="mcha:111021099"/>
<name>A0A6J1DJL2_MOMCH</name>
<evidence type="ECO:0000313" key="7">
    <source>
        <dbReference type="RefSeq" id="XP_022153677.1"/>
    </source>
</evidence>
<organism evidence="6 7">
    <name type="scientific">Momordica charantia</name>
    <name type="common">Bitter gourd</name>
    <name type="synonym">Balsam pear</name>
    <dbReference type="NCBI Taxonomy" id="3673"/>
    <lineage>
        <taxon>Eukaryota</taxon>
        <taxon>Viridiplantae</taxon>
        <taxon>Streptophyta</taxon>
        <taxon>Embryophyta</taxon>
        <taxon>Tracheophyta</taxon>
        <taxon>Spermatophyta</taxon>
        <taxon>Magnoliopsida</taxon>
        <taxon>eudicotyledons</taxon>
        <taxon>Gunneridae</taxon>
        <taxon>Pentapetalae</taxon>
        <taxon>rosids</taxon>
        <taxon>fabids</taxon>
        <taxon>Cucurbitales</taxon>
        <taxon>Cucurbitaceae</taxon>
        <taxon>Momordiceae</taxon>
        <taxon>Momordica</taxon>
    </lineage>
</organism>
<dbReference type="GeneID" id="111021099"/>
<reference evidence="7" key="1">
    <citation type="submission" date="2025-08" db="UniProtKB">
        <authorList>
            <consortium name="RefSeq"/>
        </authorList>
    </citation>
    <scope>IDENTIFICATION</scope>
    <source>
        <strain evidence="7">OHB3-1</strain>
    </source>
</reference>
<dbReference type="FunFam" id="3.40.50.2000:FF:000056">
    <property type="entry name" value="Glycosyltransferase"/>
    <property type="match status" value="1"/>
</dbReference>
<evidence type="ECO:0000256" key="2">
    <source>
        <dbReference type="ARBA" id="ARBA00009995"/>
    </source>
</evidence>
<evidence type="ECO:0000313" key="6">
    <source>
        <dbReference type="Proteomes" id="UP000504603"/>
    </source>
</evidence>
<dbReference type="Proteomes" id="UP000504603">
    <property type="component" value="Unplaced"/>
</dbReference>
<dbReference type="SUPFAM" id="SSF53756">
    <property type="entry name" value="UDP-Glycosyltransferase/glycogen phosphorylase"/>
    <property type="match status" value="1"/>
</dbReference>
<dbReference type="InterPro" id="IPR050481">
    <property type="entry name" value="UDP-glycosyltransf_plant"/>
</dbReference>
<dbReference type="PANTHER" id="PTHR48048:SF45">
    <property type="entry name" value="GLYCOSYLTRANSFERASE"/>
    <property type="match status" value="1"/>
</dbReference>
<gene>
    <name evidence="7" type="primary">LOC111021099</name>
</gene>
<sequence>MKKFELVFIPMPGMGHLVSTVEMANILLTRNPRLAITLLAIKSPFDSKASHYIQSLSASVSTNSLRFIVLPEPPPRQEQSEDFVLKEALVSYKLQVREAVAKLTESSQTQLVGFVLDMFCMAMIDVAKEFEVPCYAFYTSGAGYLDFSLHLQELYSQNNSNEVVQQLQNSDVELGLLSFVNPVPSKLIPGIFSFEKAAVWLHEQAKRLRSEIKGVLVNTFVEMEPHVLNSMSSRSASQPIPLLYPVGPILQLKKVDSDGSSADVLKWLDDQPRSSVVFLCFGSRGSFGKDQVEEIALALERSGLRFVWSLRRPPPEGTIEAPSDYATFEDVLPKGFLDRTSEVGRVIGWAPQVEILAHPATGGFVSHCGWNSTLESMWYGVPMATWPMYAEQMFNAFELVVELGLAVEITIDYHNDFCKEKARIVSAEEIESGIKRLMDEDNEIRKKVKAKSEECRKAILEGGSSFVSLGHFIDDVLANSPRGE</sequence>
<dbReference type="InterPro" id="IPR002213">
    <property type="entry name" value="UDP_glucos_trans"/>
</dbReference>
<keyword evidence="6" id="KW-1185">Reference proteome</keyword>
<evidence type="ECO:0000256" key="5">
    <source>
        <dbReference type="RuleBase" id="RU362057"/>
    </source>
</evidence>
<dbReference type="CDD" id="cd03784">
    <property type="entry name" value="GT1_Gtf-like"/>
    <property type="match status" value="1"/>
</dbReference>
<protein>
    <recommendedName>
        <fullName evidence="5">Glycosyltransferase</fullName>
        <ecNumber evidence="5">2.4.1.-</ecNumber>
    </recommendedName>
</protein>
<dbReference type="PROSITE" id="PS00375">
    <property type="entry name" value="UDPGT"/>
    <property type="match status" value="1"/>
</dbReference>
<accession>A0A6J1DJL2</accession>
<proteinExistence type="inferred from homology"/>
<dbReference type="Pfam" id="PF00201">
    <property type="entry name" value="UDPGT"/>
    <property type="match status" value="1"/>
</dbReference>
<dbReference type="InterPro" id="IPR035595">
    <property type="entry name" value="UDP_glycos_trans_CS"/>
</dbReference>
<dbReference type="AlphaFoldDB" id="A0A6J1DJL2"/>
<evidence type="ECO:0000256" key="1">
    <source>
        <dbReference type="ARBA" id="ARBA00004721"/>
    </source>
</evidence>
<dbReference type="Gene3D" id="3.40.50.2000">
    <property type="entry name" value="Glycogen Phosphorylase B"/>
    <property type="match status" value="2"/>
</dbReference>
<keyword evidence="3 4" id="KW-0808">Transferase</keyword>
<dbReference type="PANTHER" id="PTHR48048">
    <property type="entry name" value="GLYCOSYLTRANSFERASE"/>
    <property type="match status" value="1"/>
</dbReference>
<evidence type="ECO:0000256" key="3">
    <source>
        <dbReference type="ARBA" id="ARBA00022679"/>
    </source>
</evidence>
<dbReference type="OrthoDB" id="5835829at2759"/>